<dbReference type="RefSeq" id="WP_225687416.1">
    <property type="nucleotide sequence ID" value="NZ_JAERSE020000002.1"/>
</dbReference>
<evidence type="ECO:0000259" key="3">
    <source>
        <dbReference type="PROSITE" id="PS50206"/>
    </source>
</evidence>
<dbReference type="SUPFAM" id="SSF52821">
    <property type="entry name" value="Rhodanese/Cell cycle control phosphatase"/>
    <property type="match status" value="2"/>
</dbReference>
<feature type="domain" description="Rhodanese" evidence="3">
    <location>
        <begin position="14"/>
        <end position="132"/>
    </location>
</feature>
<evidence type="ECO:0000313" key="5">
    <source>
        <dbReference type="Proteomes" id="UP000618240"/>
    </source>
</evidence>
<dbReference type="PROSITE" id="PS50206">
    <property type="entry name" value="RHODANESE_3"/>
    <property type="match status" value="2"/>
</dbReference>
<evidence type="ECO:0000313" key="4">
    <source>
        <dbReference type="EMBL" id="MCA6067039.1"/>
    </source>
</evidence>
<sequence length="278" mass="31024">MSPIITPSELKNFPTDNLIILDARVGKDVYQNYLNKHIKGARFIDLDKDLADIGEDAAFGGRHPLPSVEKFAETLSSLGVSEDSHLVVYDDKNGSNAAARAWWMLKSFGFENVQVLDGGFQGTEKEGLEFSSGEETFEKTEFIKKENWLLPTSELETVENELTNHSSTVIDVRDAYRYKGESEPIDLVAGHIPGAINIPFSENLDEKGNFLKPEVLKEKYLKLLEGKPENLIIHCGSGVTACHTILALDYAGFKIPNLYVGSWSEWSRREGKEIAREA</sequence>
<dbReference type="Proteomes" id="UP000618240">
    <property type="component" value="Unassembled WGS sequence"/>
</dbReference>
<evidence type="ECO:0000256" key="2">
    <source>
        <dbReference type="ARBA" id="ARBA00022737"/>
    </source>
</evidence>
<keyword evidence="5" id="KW-1185">Reference proteome</keyword>
<evidence type="ECO:0000256" key="1">
    <source>
        <dbReference type="ARBA" id="ARBA00022679"/>
    </source>
</evidence>
<dbReference type="CDD" id="cd01449">
    <property type="entry name" value="TST_Repeat_2"/>
    <property type="match status" value="1"/>
</dbReference>
<keyword evidence="1" id="KW-0808">Transferase</keyword>
<dbReference type="PANTHER" id="PTHR11364:SF27">
    <property type="entry name" value="SULFURTRANSFERASE"/>
    <property type="match status" value="1"/>
</dbReference>
<name>A0ABS7ZZ83_9FLAO</name>
<comment type="caution">
    <text evidence="4">The sequence shown here is derived from an EMBL/GenBank/DDBJ whole genome shotgun (WGS) entry which is preliminary data.</text>
</comment>
<dbReference type="InterPro" id="IPR001763">
    <property type="entry name" value="Rhodanese-like_dom"/>
</dbReference>
<dbReference type="Gene3D" id="3.40.250.10">
    <property type="entry name" value="Rhodanese-like domain"/>
    <property type="match status" value="2"/>
</dbReference>
<reference evidence="4 5" key="1">
    <citation type="submission" date="2021-09" db="EMBL/GenBank/DDBJ databases">
        <title>Genome sequencing and assembly of Chryseobacterium sp. RG1.</title>
        <authorList>
            <person name="Chhetri G."/>
        </authorList>
    </citation>
    <scope>NUCLEOTIDE SEQUENCE [LARGE SCALE GENOMIC DNA]</scope>
    <source>
        <strain evidence="4 5">RG1</strain>
    </source>
</reference>
<keyword evidence="2" id="KW-0677">Repeat</keyword>
<dbReference type="EMBL" id="JAERSE020000002">
    <property type="protein sequence ID" value="MCA6067039.1"/>
    <property type="molecule type" value="Genomic_DNA"/>
</dbReference>
<accession>A0ABS7ZZ83</accession>
<gene>
    <name evidence="4" type="ORF">JI747_007605</name>
</gene>
<feature type="domain" description="Rhodanese" evidence="3">
    <location>
        <begin position="163"/>
        <end position="275"/>
    </location>
</feature>
<proteinExistence type="predicted"/>
<dbReference type="CDD" id="cd01448">
    <property type="entry name" value="TST_Repeat_1"/>
    <property type="match status" value="1"/>
</dbReference>
<dbReference type="PANTHER" id="PTHR11364">
    <property type="entry name" value="THIOSULFATE SULFERTANSFERASE"/>
    <property type="match status" value="1"/>
</dbReference>
<dbReference type="Pfam" id="PF00581">
    <property type="entry name" value="Rhodanese"/>
    <property type="match status" value="2"/>
</dbReference>
<dbReference type="InterPro" id="IPR045078">
    <property type="entry name" value="TST/MPST-like"/>
</dbReference>
<dbReference type="InterPro" id="IPR036873">
    <property type="entry name" value="Rhodanese-like_dom_sf"/>
</dbReference>
<dbReference type="SMART" id="SM00450">
    <property type="entry name" value="RHOD"/>
    <property type="match status" value="2"/>
</dbReference>
<organism evidence="4 5">
    <name type="scientific">Chryseobacterium tagetis</name>
    <dbReference type="NCBI Taxonomy" id="2801334"/>
    <lineage>
        <taxon>Bacteria</taxon>
        <taxon>Pseudomonadati</taxon>
        <taxon>Bacteroidota</taxon>
        <taxon>Flavobacteriia</taxon>
        <taxon>Flavobacteriales</taxon>
        <taxon>Weeksellaceae</taxon>
        <taxon>Chryseobacterium group</taxon>
        <taxon>Chryseobacterium</taxon>
    </lineage>
</organism>
<protein>
    <submittedName>
        <fullName evidence="4">Sulfurtransferase</fullName>
    </submittedName>
</protein>